<dbReference type="Pfam" id="PF24481">
    <property type="entry name" value="CT398_CC"/>
    <property type="match status" value="1"/>
</dbReference>
<dbReference type="Gene3D" id="1.10.287.1490">
    <property type="match status" value="1"/>
</dbReference>
<evidence type="ECO:0000313" key="4">
    <source>
        <dbReference type="Proteomes" id="UP000053577"/>
    </source>
</evidence>
<feature type="coiled-coil region" evidence="1">
    <location>
        <begin position="10"/>
        <end position="170"/>
    </location>
</feature>
<proteinExistence type="predicted"/>
<feature type="domain" description="CT398-like coiled coil hairpin" evidence="2">
    <location>
        <begin position="32"/>
        <end position="187"/>
    </location>
</feature>
<evidence type="ECO:0000256" key="1">
    <source>
        <dbReference type="SAM" id="Coils"/>
    </source>
</evidence>
<dbReference type="Proteomes" id="UP000053577">
    <property type="component" value="Unassembled WGS sequence"/>
</dbReference>
<evidence type="ECO:0000259" key="2">
    <source>
        <dbReference type="Pfam" id="PF24481"/>
    </source>
</evidence>
<keyword evidence="1" id="KW-0175">Coiled coil</keyword>
<dbReference type="OrthoDB" id="166542at2"/>
<dbReference type="EMBL" id="JGYD01000010">
    <property type="protein sequence ID" value="KSV18819.1"/>
    <property type="molecule type" value="Genomic_DNA"/>
</dbReference>
<protein>
    <recommendedName>
        <fullName evidence="2">CT398-like coiled coil hairpin domain-containing protein</fullName>
    </recommendedName>
</protein>
<evidence type="ECO:0000313" key="3">
    <source>
        <dbReference type="EMBL" id="KSV18819.1"/>
    </source>
</evidence>
<organism evidence="3 4">
    <name type="scientific">Dehalococcoides mccartyi</name>
    <dbReference type="NCBI Taxonomy" id="61435"/>
    <lineage>
        <taxon>Bacteria</taxon>
        <taxon>Bacillati</taxon>
        <taxon>Chloroflexota</taxon>
        <taxon>Dehalococcoidia</taxon>
        <taxon>Dehalococcoidales</taxon>
        <taxon>Dehalococcoidaceae</taxon>
        <taxon>Dehalococcoides</taxon>
    </lineage>
</organism>
<dbReference type="PATRIC" id="fig|61435.5.peg.459"/>
<name>A0A0V8M4W5_9CHLR</name>
<gene>
    <name evidence="3" type="ORF">DA01_02265</name>
</gene>
<reference evidence="3 4" key="1">
    <citation type="journal article" date="2015" name="Sci. Rep.">
        <title>A comparative genomics and reductive dehalogenase gene transcription study of two chloroethene-respiring bacteria, Dehalococcoides mccartyi strains MB and 11a.</title>
        <authorList>
            <person name="Low A."/>
            <person name="Shen Z."/>
            <person name="Cheng D."/>
            <person name="Rogers M.J."/>
            <person name="Lee P.K."/>
            <person name="He J."/>
        </authorList>
    </citation>
    <scope>NUCLEOTIDE SEQUENCE [LARGE SCALE GENOMIC DNA]</scope>
    <source>
        <strain evidence="3 4">MB</strain>
    </source>
</reference>
<dbReference type="InterPro" id="IPR056003">
    <property type="entry name" value="CT398_CC_hairpin"/>
</dbReference>
<dbReference type="AlphaFoldDB" id="A0A0V8M4W5"/>
<dbReference type="RefSeq" id="WP_058292233.1">
    <property type="nucleotide sequence ID" value="NZ_JGYD01000010.1"/>
</dbReference>
<comment type="caution">
    <text evidence="3">The sequence shown here is derived from an EMBL/GenBank/DDBJ whole genome shotgun (WGS) entry which is preliminary data.</text>
</comment>
<sequence length="231" mass="26042">MQLAKELYQLQELELDLESHLLQASKLQATLKDDSALRQAENSLAEAALHLKDQQASLRALEDQSADLDAKVNEVKKSLYSGRIGNPKELSNLSKEQELLEAKRAQIDDQALQGMDNLEELQARCDQMMENLESVRTLWQQSQSQNTQALNAILSEIEKLKSERQEFVSRFNPSDLELFQALRKSKGKAVSRVEQGNCRGCGLKLTPAWIQRARAGTLVQCSGCQRILYLD</sequence>
<accession>A0A0V8M4W5</accession>